<comment type="caution">
    <text evidence="2">The sequence shown here is derived from an EMBL/GenBank/DDBJ whole genome shotgun (WGS) entry which is preliminary data.</text>
</comment>
<dbReference type="InterPro" id="IPR014729">
    <property type="entry name" value="Rossmann-like_a/b/a_fold"/>
</dbReference>
<dbReference type="EMBL" id="JARZFX010000008">
    <property type="protein sequence ID" value="MEC5424820.1"/>
    <property type="molecule type" value="Genomic_DNA"/>
</dbReference>
<keyword evidence="3" id="KW-1185">Reference proteome</keyword>
<gene>
    <name evidence="2" type="ORF">QGM71_15140</name>
</gene>
<name>A0ABU6KI40_9BACI</name>
<evidence type="ECO:0000313" key="2">
    <source>
        <dbReference type="EMBL" id="MEC5424820.1"/>
    </source>
</evidence>
<dbReference type="RefSeq" id="WP_327608377.1">
    <property type="nucleotide sequence ID" value="NZ_JARZFX010000008.1"/>
</dbReference>
<dbReference type="Pfam" id="PF02698">
    <property type="entry name" value="DUF218"/>
    <property type="match status" value="1"/>
</dbReference>
<dbReference type="PANTHER" id="PTHR30336:SF20">
    <property type="entry name" value="DUF218 DOMAIN-CONTAINING PROTEIN"/>
    <property type="match status" value="1"/>
</dbReference>
<sequence>MLLNISQLEAVKLTDLQKTELLFKNLTDDNKHGDCIFVPGSSKAVQYRLPKAIQLYKEGRAKKILFSGGVIWDGSELSESQLLRQEAVEQGIPEEDILIENISLHTKENVLASLIVLDRAFYLHNIKRIIAVTAFIHMRRFHLTLQTYMPNWIEYSLCPVNDQTTREDNWFMNPYGRKRVDRESAKLIKYVKQGVITDTVVDLSTE</sequence>
<evidence type="ECO:0000313" key="3">
    <source>
        <dbReference type="Proteomes" id="UP001335737"/>
    </source>
</evidence>
<organism evidence="2 3">
    <name type="scientific">Virgibacillus tibetensis</name>
    <dbReference type="NCBI Taxonomy" id="3042313"/>
    <lineage>
        <taxon>Bacteria</taxon>
        <taxon>Bacillati</taxon>
        <taxon>Bacillota</taxon>
        <taxon>Bacilli</taxon>
        <taxon>Bacillales</taxon>
        <taxon>Bacillaceae</taxon>
        <taxon>Virgibacillus</taxon>
    </lineage>
</organism>
<accession>A0ABU6KI40</accession>
<dbReference type="Proteomes" id="UP001335737">
    <property type="component" value="Unassembled WGS sequence"/>
</dbReference>
<reference evidence="2 3" key="1">
    <citation type="journal article" date="2024" name="Int. J. Syst. Evol. Microbiol.">
        <title>Virgibacillus tibetensis sp. nov., isolated from salt lake on the Tibetan Plateau of China.</title>
        <authorList>
            <person name="Phurbu D."/>
            <person name="Liu Z.-X."/>
            <person name="Wang R."/>
            <person name="Zheng Y.-Y."/>
            <person name="Liu H.-C."/>
            <person name="Zhou Y.-G."/>
            <person name="Yu Y.-J."/>
            <person name="Li A.-H."/>
        </authorList>
    </citation>
    <scope>NUCLEOTIDE SEQUENCE [LARGE SCALE GENOMIC DNA]</scope>
    <source>
        <strain evidence="2 3">C22-A2</strain>
    </source>
</reference>
<evidence type="ECO:0000259" key="1">
    <source>
        <dbReference type="Pfam" id="PF02698"/>
    </source>
</evidence>
<dbReference type="InterPro" id="IPR003848">
    <property type="entry name" value="DUF218"/>
</dbReference>
<protein>
    <submittedName>
        <fullName evidence="2">YdcF family protein</fullName>
    </submittedName>
</protein>
<dbReference type="Gene3D" id="3.40.50.620">
    <property type="entry name" value="HUPs"/>
    <property type="match status" value="1"/>
</dbReference>
<feature type="domain" description="DUF218" evidence="1">
    <location>
        <begin position="34"/>
        <end position="148"/>
    </location>
</feature>
<dbReference type="CDD" id="cd06259">
    <property type="entry name" value="YdcF-like"/>
    <property type="match status" value="1"/>
</dbReference>
<proteinExistence type="predicted"/>
<dbReference type="PANTHER" id="PTHR30336">
    <property type="entry name" value="INNER MEMBRANE PROTEIN, PROBABLE PERMEASE"/>
    <property type="match status" value="1"/>
</dbReference>
<dbReference type="InterPro" id="IPR051599">
    <property type="entry name" value="Cell_Envelope_Assoc"/>
</dbReference>